<evidence type="ECO:0000313" key="3">
    <source>
        <dbReference type="Proteomes" id="UP000320585"/>
    </source>
</evidence>
<evidence type="ECO:0000259" key="1">
    <source>
        <dbReference type="PROSITE" id="PS51671"/>
    </source>
</evidence>
<dbReference type="GeneID" id="92716585"/>
<dbReference type="SUPFAM" id="SSF55021">
    <property type="entry name" value="ACT-like"/>
    <property type="match status" value="2"/>
</dbReference>
<name>A0A8D5A627_9FIRM</name>
<sequence>MLQQISIFTANQKGALSKITAILEKNNINIYTMLATDSAEFGIVRLITDDAEKSEKALKDAGYQCRLDCIIAVDMASDKPGTLNHILADLNDANVMIRYLYISFDRQTGTPIAVFNTNDSETETFLRGKGYKLLDTL</sequence>
<dbReference type="Proteomes" id="UP000320585">
    <property type="component" value="Chromosome"/>
</dbReference>
<keyword evidence="3" id="KW-1185">Reference proteome</keyword>
<dbReference type="Pfam" id="PF19571">
    <property type="entry name" value="ACT_8"/>
    <property type="match status" value="1"/>
</dbReference>
<proteinExistence type="predicted"/>
<dbReference type="RefSeq" id="WP_022382585.1">
    <property type="nucleotide sequence ID" value="NZ_AP019697.1"/>
</dbReference>
<feature type="domain" description="ACT" evidence="1">
    <location>
        <begin position="4"/>
        <end position="81"/>
    </location>
</feature>
<dbReference type="InterPro" id="IPR002912">
    <property type="entry name" value="ACT_dom"/>
</dbReference>
<dbReference type="InterPro" id="IPR045739">
    <property type="entry name" value="ACT_dom_pair"/>
</dbReference>
<dbReference type="KEGG" id="dho:Dia5BBH33_13560"/>
<dbReference type="PROSITE" id="PS51671">
    <property type="entry name" value="ACT"/>
    <property type="match status" value="1"/>
</dbReference>
<evidence type="ECO:0000313" key="2">
    <source>
        <dbReference type="EMBL" id="BBK25421.1"/>
    </source>
</evidence>
<organism evidence="2 3">
    <name type="scientific">Dialister hominis</name>
    <dbReference type="NCBI Taxonomy" id="2582419"/>
    <lineage>
        <taxon>Bacteria</taxon>
        <taxon>Bacillati</taxon>
        <taxon>Bacillota</taxon>
        <taxon>Negativicutes</taxon>
        <taxon>Veillonellales</taxon>
        <taxon>Veillonellaceae</taxon>
        <taxon>Dialister</taxon>
    </lineage>
</organism>
<gene>
    <name evidence="2" type="ORF">Dia5BBH33_13560</name>
</gene>
<accession>A0A8D5A627</accession>
<dbReference type="PANTHER" id="PTHR40099">
    <property type="entry name" value="ACETOLACTATE SYNTHASE, SMALL SUBUNIT"/>
    <property type="match status" value="1"/>
</dbReference>
<dbReference type="OrthoDB" id="9790662at2"/>
<dbReference type="AlphaFoldDB" id="A0A8D5A627"/>
<protein>
    <submittedName>
        <fullName evidence="2">Amino acid-binding protein</fullName>
    </submittedName>
</protein>
<dbReference type="Gene3D" id="3.30.2130.10">
    <property type="entry name" value="VC0802-like"/>
    <property type="match status" value="1"/>
</dbReference>
<dbReference type="InterPro" id="IPR045865">
    <property type="entry name" value="ACT-like_dom_sf"/>
</dbReference>
<reference evidence="3" key="1">
    <citation type="submission" date="2019-05" db="EMBL/GenBank/DDBJ databases">
        <title>Complete genome sequencing of Dialister sp. strain 5BBH33.</title>
        <authorList>
            <person name="Sakamoto M."/>
            <person name="Murakami T."/>
            <person name="Mori H."/>
        </authorList>
    </citation>
    <scope>NUCLEOTIDE SEQUENCE [LARGE SCALE GENOMIC DNA]</scope>
    <source>
        <strain evidence="3">5BBH33</strain>
    </source>
</reference>
<dbReference type="PANTHER" id="PTHR40099:SF1">
    <property type="entry name" value="ACETOLACTATE SYNTHASE, SMALL SUBUNIT"/>
    <property type="match status" value="1"/>
</dbReference>
<dbReference type="EMBL" id="AP019697">
    <property type="protein sequence ID" value="BBK25421.1"/>
    <property type="molecule type" value="Genomic_DNA"/>
</dbReference>